<name>A0A286U0G7_9BACT</name>
<evidence type="ECO:0000313" key="1">
    <source>
        <dbReference type="EMBL" id="GAX61561.1"/>
    </source>
</evidence>
<accession>A0A286U0G7</accession>
<dbReference type="RefSeq" id="WP_162532311.1">
    <property type="nucleotide sequence ID" value="NZ_BAOS01000025.1"/>
</dbReference>
<comment type="caution">
    <text evidence="1">The sequence shown here is derived from an EMBL/GenBank/DDBJ whole genome shotgun (WGS) entry which is preliminary data.</text>
</comment>
<dbReference type="Proteomes" id="UP000218542">
    <property type="component" value="Unassembled WGS sequence"/>
</dbReference>
<dbReference type="AlphaFoldDB" id="A0A286U0G7"/>
<evidence type="ECO:0000313" key="2">
    <source>
        <dbReference type="Proteomes" id="UP000218542"/>
    </source>
</evidence>
<keyword evidence="2" id="KW-1185">Reference proteome</keyword>
<reference evidence="2" key="1">
    <citation type="journal article" date="2017" name="Environ. Microbiol. Rep.">
        <title>Genetic Diversity of Marine Anaerobic Ammonium-Oxidizing Bacteria as Revealed by Genomic and Proteomic Analyses of 'Candidatus Scalindua japonica'.</title>
        <authorList>
            <person name="Oshiki M."/>
            <person name="Mizuto K."/>
            <person name="Kimura Z."/>
            <person name="Kindaichi T."/>
            <person name="Satoh H."/>
            <person name="Okabe S."/>
        </authorList>
    </citation>
    <scope>NUCLEOTIDE SEQUENCE [LARGE SCALE GENOMIC DNA]</scope>
    <source>
        <strain evidence="2">husup-a2</strain>
    </source>
</reference>
<sequence length="51" mass="5874">MIKGTFVKTDKVSTLEIKEKRMILGEGKVKIINELICNYVILRTTCCQEEI</sequence>
<protein>
    <submittedName>
        <fullName evidence="1">Uncharacterized protein</fullName>
    </submittedName>
</protein>
<organism evidence="1 2">
    <name type="scientific">Candidatus Scalindua japonica</name>
    <dbReference type="NCBI Taxonomy" id="1284222"/>
    <lineage>
        <taxon>Bacteria</taxon>
        <taxon>Pseudomonadati</taxon>
        <taxon>Planctomycetota</taxon>
        <taxon>Candidatus Brocadiia</taxon>
        <taxon>Candidatus Brocadiales</taxon>
        <taxon>Candidatus Scalinduaceae</taxon>
        <taxon>Candidatus Scalindua</taxon>
    </lineage>
</organism>
<gene>
    <name evidence="1" type="ORF">SCALIN_C25_0008</name>
</gene>
<dbReference type="EMBL" id="BAOS01000025">
    <property type="protein sequence ID" value="GAX61561.1"/>
    <property type="molecule type" value="Genomic_DNA"/>
</dbReference>
<proteinExistence type="predicted"/>